<reference evidence="2 3" key="1">
    <citation type="journal article" date="2010" name="Science">
        <title>Genomic comparison of the ants Camponotus floridanus and Harpegnathos saltator.</title>
        <authorList>
            <person name="Bonasio R."/>
            <person name="Zhang G."/>
            <person name="Ye C."/>
            <person name="Mutti N.S."/>
            <person name="Fang X."/>
            <person name="Qin N."/>
            <person name="Donahue G."/>
            <person name="Yang P."/>
            <person name="Li Q."/>
            <person name="Li C."/>
            <person name="Zhang P."/>
            <person name="Huang Z."/>
            <person name="Berger S.L."/>
            <person name="Reinberg D."/>
            <person name="Wang J."/>
            <person name="Liebig J."/>
        </authorList>
    </citation>
    <scope>NUCLEOTIDE SEQUENCE [LARGE SCALE GENOMIC DNA]</scope>
    <source>
        <strain evidence="2 3">R22 G/1</strain>
    </source>
</reference>
<keyword evidence="3" id="KW-1185">Reference proteome</keyword>
<dbReference type="SUPFAM" id="SSF63748">
    <property type="entry name" value="Tudor/PWWP/MBT"/>
    <property type="match status" value="1"/>
</dbReference>
<dbReference type="Pfam" id="PF00567">
    <property type="entry name" value="TUDOR"/>
    <property type="match status" value="1"/>
</dbReference>
<organism evidence="3">
    <name type="scientific">Harpegnathos saltator</name>
    <name type="common">Jerdon's jumping ant</name>
    <dbReference type="NCBI Taxonomy" id="610380"/>
    <lineage>
        <taxon>Eukaryota</taxon>
        <taxon>Metazoa</taxon>
        <taxon>Ecdysozoa</taxon>
        <taxon>Arthropoda</taxon>
        <taxon>Hexapoda</taxon>
        <taxon>Insecta</taxon>
        <taxon>Pterygota</taxon>
        <taxon>Neoptera</taxon>
        <taxon>Endopterygota</taxon>
        <taxon>Hymenoptera</taxon>
        <taxon>Apocrita</taxon>
        <taxon>Aculeata</taxon>
        <taxon>Formicoidea</taxon>
        <taxon>Formicidae</taxon>
        <taxon>Ponerinae</taxon>
        <taxon>Ponerini</taxon>
        <taxon>Harpegnathos</taxon>
    </lineage>
</organism>
<dbReference type="InterPro" id="IPR002999">
    <property type="entry name" value="Tudor"/>
</dbReference>
<dbReference type="InterPro" id="IPR035437">
    <property type="entry name" value="SNase_OB-fold_sf"/>
</dbReference>
<evidence type="ECO:0000313" key="3">
    <source>
        <dbReference type="Proteomes" id="UP000008237"/>
    </source>
</evidence>
<protein>
    <recommendedName>
        <fullName evidence="1">Tudor domain-containing protein</fullName>
    </recommendedName>
</protein>
<dbReference type="AlphaFoldDB" id="E2BQY5"/>
<dbReference type="EMBL" id="GL449823">
    <property type="protein sequence ID" value="EFN81896.1"/>
    <property type="molecule type" value="Genomic_DNA"/>
</dbReference>
<evidence type="ECO:0000259" key="1">
    <source>
        <dbReference type="Pfam" id="PF00567"/>
    </source>
</evidence>
<dbReference type="Gene3D" id="2.30.30.140">
    <property type="match status" value="1"/>
</dbReference>
<evidence type="ECO:0000313" key="2">
    <source>
        <dbReference type="EMBL" id="EFN81896.1"/>
    </source>
</evidence>
<dbReference type="Gene3D" id="2.40.50.90">
    <property type="match status" value="1"/>
</dbReference>
<gene>
    <name evidence="2" type="ORF">EAI_09095</name>
</gene>
<dbReference type="Proteomes" id="UP000008237">
    <property type="component" value="Unassembled WGS sequence"/>
</dbReference>
<dbReference type="GO" id="GO:0005737">
    <property type="term" value="C:cytoplasm"/>
    <property type="evidence" value="ECO:0007669"/>
    <property type="project" value="UniProtKB-ARBA"/>
</dbReference>
<proteinExistence type="predicted"/>
<dbReference type="PANTHER" id="PTHR16442:SF1">
    <property type="entry name" value="RING FINGER PROTEIN 17"/>
    <property type="match status" value="1"/>
</dbReference>
<name>E2BQY5_HARSA</name>
<dbReference type="InParanoid" id="E2BQY5"/>
<sequence>MNITHININLLTRNPLPVQIIRVESPTLFWVQLKYNKTTLLELQEDLEWVLKRRPNRYILLPHAIIPGRIVAVRNLDQWCRGTVTATRKGVAFIRLGDWGKCVAKAFTDIYQLPDQFYLMPWQTISCSLYNTKPAGPSLTWSTKAKQLIKLLAEGEEGWMKIRRTVSSQSAEVEMQMSRPNRLSYSSLRTELIDLGQAEPITSEY</sequence>
<dbReference type="OMA" id="MEIGHIN"/>
<feature type="domain" description="Tudor" evidence="1">
    <location>
        <begin position="18"/>
        <end position="131"/>
    </location>
</feature>
<accession>E2BQY5</accession>
<dbReference type="PANTHER" id="PTHR16442">
    <property type="entry name" value="RING FINGER PROTEIN 17"/>
    <property type="match status" value="1"/>
</dbReference>